<sequence length="306" mass="31884">MSTPSPENPGLLNWILVIILGVTWGGAFMSVRLSLDGFGPWTVAAWRTGLGGVALAIIGAMLGQGMHKIPTVRAWIFAGIIGTGAVALPFALLSWGQQFIPSAFAGVAMGAVPLLVLPLVYLFSKEEGIGPRRVLGMLLGFVGLFILVGPGAAASTGHENEWLGRIACLAAAGCYAAGSVVTRRAPKMPPIAFATATLLLAAVILVPIAAFTEGWPSDFPATPTAALIYVALFPTALAAVIRVRVITTAGSLFMSLTSYQVPVWSVILGVSFMGETLPPQLFFALAIILAGIGLSQSRALMAMIRR</sequence>
<feature type="transmembrane region" description="Helical" evidence="6">
    <location>
        <begin position="252"/>
        <end position="274"/>
    </location>
</feature>
<evidence type="ECO:0000313" key="9">
    <source>
        <dbReference type="Proteomes" id="UP000184144"/>
    </source>
</evidence>
<feature type="transmembrane region" description="Helical" evidence="6">
    <location>
        <begin position="193"/>
        <end position="212"/>
    </location>
</feature>
<feature type="transmembrane region" description="Helical" evidence="6">
    <location>
        <begin position="12"/>
        <end position="31"/>
    </location>
</feature>
<organism evidence="8 9">
    <name type="scientific">Litoreibacter ascidiaceicola</name>
    <dbReference type="NCBI Taxonomy" id="1486859"/>
    <lineage>
        <taxon>Bacteria</taxon>
        <taxon>Pseudomonadati</taxon>
        <taxon>Pseudomonadota</taxon>
        <taxon>Alphaproteobacteria</taxon>
        <taxon>Rhodobacterales</taxon>
        <taxon>Roseobacteraceae</taxon>
        <taxon>Litoreibacter</taxon>
    </lineage>
</organism>
<feature type="domain" description="EamA" evidence="7">
    <location>
        <begin position="163"/>
        <end position="294"/>
    </location>
</feature>
<comment type="similarity">
    <text evidence="2">Belongs to the EamA transporter family.</text>
</comment>
<feature type="transmembrane region" description="Helical" evidence="6">
    <location>
        <begin position="135"/>
        <end position="156"/>
    </location>
</feature>
<gene>
    <name evidence="8" type="ORF">SAMN05444273_101317</name>
</gene>
<dbReference type="EMBL" id="FQUV01000001">
    <property type="protein sequence ID" value="SHE39961.1"/>
    <property type="molecule type" value="Genomic_DNA"/>
</dbReference>
<reference evidence="9" key="1">
    <citation type="submission" date="2016-11" db="EMBL/GenBank/DDBJ databases">
        <authorList>
            <person name="Varghese N."/>
            <person name="Submissions S."/>
        </authorList>
    </citation>
    <scope>NUCLEOTIDE SEQUENCE [LARGE SCALE GENOMIC DNA]</scope>
    <source>
        <strain evidence="9">DSM 100566</strain>
    </source>
</reference>
<dbReference type="STRING" id="1486859.SAMN05444273_101317"/>
<name>A0A1M4T696_9RHOB</name>
<proteinExistence type="inferred from homology"/>
<evidence type="ECO:0000259" key="7">
    <source>
        <dbReference type="Pfam" id="PF00892"/>
    </source>
</evidence>
<keyword evidence="4 6" id="KW-1133">Transmembrane helix</keyword>
<feature type="transmembrane region" description="Helical" evidence="6">
    <location>
        <begin position="280"/>
        <end position="301"/>
    </location>
</feature>
<dbReference type="PANTHER" id="PTHR32322">
    <property type="entry name" value="INNER MEMBRANE TRANSPORTER"/>
    <property type="match status" value="1"/>
</dbReference>
<keyword evidence="5 6" id="KW-0472">Membrane</keyword>
<dbReference type="AlphaFoldDB" id="A0A1M4T696"/>
<feature type="domain" description="EamA" evidence="7">
    <location>
        <begin position="15"/>
        <end position="148"/>
    </location>
</feature>
<dbReference type="OrthoDB" id="9810556at2"/>
<dbReference type="InterPro" id="IPR037185">
    <property type="entry name" value="EmrE-like"/>
</dbReference>
<evidence type="ECO:0000313" key="8">
    <source>
        <dbReference type="EMBL" id="SHE39961.1"/>
    </source>
</evidence>
<protein>
    <submittedName>
        <fullName evidence="8">Permease of the drug/metabolite transporter (DMT) superfamily</fullName>
    </submittedName>
</protein>
<feature type="transmembrane region" description="Helical" evidence="6">
    <location>
        <begin position="224"/>
        <end position="245"/>
    </location>
</feature>
<feature type="transmembrane region" description="Helical" evidence="6">
    <location>
        <begin position="99"/>
        <end position="123"/>
    </location>
</feature>
<dbReference type="InterPro" id="IPR000620">
    <property type="entry name" value="EamA_dom"/>
</dbReference>
<keyword evidence="9" id="KW-1185">Reference proteome</keyword>
<dbReference type="InterPro" id="IPR050638">
    <property type="entry name" value="AA-Vitamin_Transporters"/>
</dbReference>
<accession>A0A1M4T696</accession>
<evidence type="ECO:0000256" key="2">
    <source>
        <dbReference type="ARBA" id="ARBA00007362"/>
    </source>
</evidence>
<evidence type="ECO:0000256" key="4">
    <source>
        <dbReference type="ARBA" id="ARBA00022989"/>
    </source>
</evidence>
<feature type="transmembrane region" description="Helical" evidence="6">
    <location>
        <begin position="162"/>
        <end position="181"/>
    </location>
</feature>
<evidence type="ECO:0000256" key="3">
    <source>
        <dbReference type="ARBA" id="ARBA00022692"/>
    </source>
</evidence>
<dbReference type="Pfam" id="PF00892">
    <property type="entry name" value="EamA"/>
    <property type="match status" value="2"/>
</dbReference>
<evidence type="ECO:0000256" key="5">
    <source>
        <dbReference type="ARBA" id="ARBA00023136"/>
    </source>
</evidence>
<feature type="transmembrane region" description="Helical" evidence="6">
    <location>
        <begin position="74"/>
        <end position="93"/>
    </location>
</feature>
<evidence type="ECO:0000256" key="1">
    <source>
        <dbReference type="ARBA" id="ARBA00004141"/>
    </source>
</evidence>
<dbReference type="RefSeq" id="WP_073139468.1">
    <property type="nucleotide sequence ID" value="NZ_FQUV01000001.1"/>
</dbReference>
<keyword evidence="3 6" id="KW-0812">Transmembrane</keyword>
<dbReference type="Proteomes" id="UP000184144">
    <property type="component" value="Unassembled WGS sequence"/>
</dbReference>
<dbReference type="PANTHER" id="PTHR32322:SF2">
    <property type="entry name" value="EAMA DOMAIN-CONTAINING PROTEIN"/>
    <property type="match status" value="1"/>
</dbReference>
<comment type="subcellular location">
    <subcellularLocation>
        <location evidence="1">Membrane</location>
        <topology evidence="1">Multi-pass membrane protein</topology>
    </subcellularLocation>
</comment>
<feature type="transmembrane region" description="Helical" evidence="6">
    <location>
        <begin position="43"/>
        <end position="62"/>
    </location>
</feature>
<dbReference type="SUPFAM" id="SSF103481">
    <property type="entry name" value="Multidrug resistance efflux transporter EmrE"/>
    <property type="match status" value="2"/>
</dbReference>
<dbReference type="GO" id="GO:0016020">
    <property type="term" value="C:membrane"/>
    <property type="evidence" value="ECO:0007669"/>
    <property type="project" value="UniProtKB-SubCell"/>
</dbReference>
<evidence type="ECO:0000256" key="6">
    <source>
        <dbReference type="SAM" id="Phobius"/>
    </source>
</evidence>